<name>A0AA40KQM2_9HYME</name>
<gene>
    <name evidence="1" type="ORF">K0M31_020294</name>
</gene>
<proteinExistence type="predicted"/>
<evidence type="ECO:0000313" key="1">
    <source>
        <dbReference type="EMBL" id="KAK1129164.1"/>
    </source>
</evidence>
<dbReference type="EMBL" id="JAHYIQ010000009">
    <property type="protein sequence ID" value="KAK1129164.1"/>
    <property type="molecule type" value="Genomic_DNA"/>
</dbReference>
<evidence type="ECO:0000313" key="2">
    <source>
        <dbReference type="Proteomes" id="UP001177670"/>
    </source>
</evidence>
<accession>A0AA40KQM2</accession>
<comment type="caution">
    <text evidence="1">The sequence shown here is derived from an EMBL/GenBank/DDBJ whole genome shotgun (WGS) entry which is preliminary data.</text>
</comment>
<protein>
    <submittedName>
        <fullName evidence="1">Uncharacterized protein</fullName>
    </submittedName>
</protein>
<dbReference type="Proteomes" id="UP001177670">
    <property type="component" value="Unassembled WGS sequence"/>
</dbReference>
<dbReference type="AlphaFoldDB" id="A0AA40KQM2"/>
<feature type="non-terminal residue" evidence="1">
    <location>
        <position position="1"/>
    </location>
</feature>
<sequence length="87" mass="9575">RLREFRRYRGWLRLNDEGFAGCLQQPSKVYAVEINFVGKVAAGARNTVRISKIPNESGPKDPPRVGLATFEEGAANFAAVVGLSRAR</sequence>
<reference evidence="1" key="1">
    <citation type="submission" date="2021-10" db="EMBL/GenBank/DDBJ databases">
        <title>Melipona bicolor Genome sequencing and assembly.</title>
        <authorList>
            <person name="Araujo N.S."/>
            <person name="Arias M.C."/>
        </authorList>
    </citation>
    <scope>NUCLEOTIDE SEQUENCE</scope>
    <source>
        <strain evidence="1">USP_2M_L1-L4_2017</strain>
        <tissue evidence="1">Whole body</tissue>
    </source>
</reference>
<keyword evidence="2" id="KW-1185">Reference proteome</keyword>
<organism evidence="1 2">
    <name type="scientific">Melipona bicolor</name>
    <dbReference type="NCBI Taxonomy" id="60889"/>
    <lineage>
        <taxon>Eukaryota</taxon>
        <taxon>Metazoa</taxon>
        <taxon>Ecdysozoa</taxon>
        <taxon>Arthropoda</taxon>
        <taxon>Hexapoda</taxon>
        <taxon>Insecta</taxon>
        <taxon>Pterygota</taxon>
        <taxon>Neoptera</taxon>
        <taxon>Endopterygota</taxon>
        <taxon>Hymenoptera</taxon>
        <taxon>Apocrita</taxon>
        <taxon>Aculeata</taxon>
        <taxon>Apoidea</taxon>
        <taxon>Anthophila</taxon>
        <taxon>Apidae</taxon>
        <taxon>Melipona</taxon>
    </lineage>
</organism>